<evidence type="ECO:0000259" key="1">
    <source>
        <dbReference type="Pfam" id="PF13360"/>
    </source>
</evidence>
<dbReference type="SMART" id="SM00564">
    <property type="entry name" value="PQQ"/>
    <property type="match status" value="6"/>
</dbReference>
<proteinExistence type="predicted"/>
<keyword evidence="3" id="KW-1185">Reference proteome</keyword>
<dbReference type="EMBL" id="CP079194">
    <property type="protein sequence ID" value="QXT38313.1"/>
    <property type="molecule type" value="Genomic_DNA"/>
</dbReference>
<protein>
    <submittedName>
        <fullName evidence="2">PQQ-like beta-propeller repeat protein</fullName>
    </submittedName>
</protein>
<organism evidence="2 3">
    <name type="scientific">Gymnodinialimonas ceratoperidinii</name>
    <dbReference type="NCBI Taxonomy" id="2856823"/>
    <lineage>
        <taxon>Bacteria</taxon>
        <taxon>Pseudomonadati</taxon>
        <taxon>Pseudomonadota</taxon>
        <taxon>Alphaproteobacteria</taxon>
        <taxon>Rhodobacterales</taxon>
        <taxon>Paracoccaceae</taxon>
        <taxon>Gymnodinialimonas</taxon>
    </lineage>
</organism>
<dbReference type="Proteomes" id="UP000825009">
    <property type="component" value="Chromosome"/>
</dbReference>
<reference evidence="2 3" key="1">
    <citation type="submission" date="2021-07" db="EMBL/GenBank/DDBJ databases">
        <title>A novel Jannaschia species isolated from marine dinoflagellate Ceratoperidinium margalefii.</title>
        <authorList>
            <person name="Jiang Y."/>
            <person name="Li Z."/>
        </authorList>
    </citation>
    <scope>NUCLEOTIDE SEQUENCE [LARGE SCALE GENOMIC DNA]</scope>
    <source>
        <strain evidence="2 3">J12C1-MA-4</strain>
    </source>
</reference>
<accession>A0A8F6TUV9</accession>
<dbReference type="RefSeq" id="WP_219000510.1">
    <property type="nucleotide sequence ID" value="NZ_CP079194.1"/>
</dbReference>
<evidence type="ECO:0000313" key="3">
    <source>
        <dbReference type="Proteomes" id="UP000825009"/>
    </source>
</evidence>
<evidence type="ECO:0000313" key="2">
    <source>
        <dbReference type="EMBL" id="QXT38313.1"/>
    </source>
</evidence>
<name>A0A8F6TUV9_9RHOB</name>
<dbReference type="PANTHER" id="PTHR34512">
    <property type="entry name" value="CELL SURFACE PROTEIN"/>
    <property type="match status" value="1"/>
</dbReference>
<sequence length="447" mass="46537">MSLVSTIIPSRTLVQAGLAMVAALVLSGCERETILPGERFSVDAILDGEAGVAVTTDAPRAISLPSMARIGSWEQRGFNATNRTPHAALGASLTPIWTADIGQGNTRRNRITADPVSADGRVFTMDSRAGVVATALNSGQTLWTADLQPGFDRGGSVSGGGLAVSGGTLYATTGFGELIAMDAATGGIAWRQRLDAGIGAPTVSDGTVYVVSRNNEGWAIDAATGRLEWNVPGTATGAVLSGAAAPAITSRLAVMPYGSGEIGGVLRRSATFLWNTSVAGGRNGVAYANINDVTSDPVVVGNRIFAGNQSGRVVAFDAEQGRRIWEADEGAYSPVLHTGGDIFFVSDRNELIRLDASTGTRVWGTELPLYVANRERRRRAVFTHFGPILAGGRLVVASGDGNVRFFSPESGVLTGAVQMRNGAAAHPIVVGDTLLVVTENGRLQAFR</sequence>
<gene>
    <name evidence="2" type="ORF">KYE46_10145</name>
</gene>
<dbReference type="InterPro" id="IPR002372">
    <property type="entry name" value="PQQ_rpt_dom"/>
</dbReference>
<dbReference type="AlphaFoldDB" id="A0A8F6TUV9"/>
<dbReference type="KEGG" id="gce:KYE46_10145"/>
<dbReference type="InterPro" id="IPR018391">
    <property type="entry name" value="PQQ_b-propeller_rpt"/>
</dbReference>
<dbReference type="PANTHER" id="PTHR34512:SF30">
    <property type="entry name" value="OUTER MEMBRANE PROTEIN ASSEMBLY FACTOR BAMB"/>
    <property type="match status" value="1"/>
</dbReference>
<feature type="domain" description="Pyrrolo-quinoline quinone repeat" evidence="1">
    <location>
        <begin position="130"/>
        <end position="364"/>
    </location>
</feature>
<dbReference type="Pfam" id="PF13360">
    <property type="entry name" value="PQQ_2"/>
    <property type="match status" value="1"/>
</dbReference>